<keyword evidence="5" id="KW-1185">Reference proteome</keyword>
<accession>A0A6A2YVL5</accession>
<dbReference type="GO" id="GO:0008408">
    <property type="term" value="F:3'-5' exonuclease activity"/>
    <property type="evidence" value="ECO:0007669"/>
    <property type="project" value="InterPro"/>
</dbReference>
<sequence length="188" mass="21114">MNDEHITIYSHSNPKLNRVLYFHRIRRHKLVVGFGVQWNPSSPVDLPPAATLQLCIGSQCLIFQLTHANAVPLALRRFLADPLNTFVGVWNHRDEVKLSCSKHGLKVSRLVDAREVAAERKGSTRQISMEGLAEIILGAGGVEKPTWIGCSDWGNHLLSLDQVRYACVDAHVSFELGRALKAWNWEKN</sequence>
<dbReference type="GO" id="GO:0016301">
    <property type="term" value="F:kinase activity"/>
    <property type="evidence" value="ECO:0007669"/>
    <property type="project" value="UniProtKB-KW"/>
</dbReference>
<dbReference type="GO" id="GO:0005737">
    <property type="term" value="C:cytoplasm"/>
    <property type="evidence" value="ECO:0007669"/>
    <property type="project" value="TreeGrafter"/>
</dbReference>
<dbReference type="PANTHER" id="PTHR13620:SF59">
    <property type="entry name" value="POLYNUCLEOTIDYL TRANSFERASE, RIBONUCLEASE H-LIKE SUPERFAMILY PROTEIN"/>
    <property type="match status" value="1"/>
</dbReference>
<keyword evidence="1" id="KW-0540">Nuclease</keyword>
<dbReference type="EMBL" id="VEPZ02001269">
    <property type="protein sequence ID" value="KAE8683369.1"/>
    <property type="molecule type" value="Genomic_DNA"/>
</dbReference>
<dbReference type="InterPro" id="IPR012337">
    <property type="entry name" value="RNaseH-like_sf"/>
</dbReference>
<feature type="domain" description="3'-5' exonuclease" evidence="3">
    <location>
        <begin position="7"/>
        <end position="185"/>
    </location>
</feature>
<name>A0A6A2YVL5_HIBSY</name>
<dbReference type="CDD" id="cd06141">
    <property type="entry name" value="WRN_exo"/>
    <property type="match status" value="1"/>
</dbReference>
<dbReference type="GO" id="GO:0005634">
    <property type="term" value="C:nucleus"/>
    <property type="evidence" value="ECO:0007669"/>
    <property type="project" value="TreeGrafter"/>
</dbReference>
<keyword evidence="2" id="KW-0378">Hydrolase</keyword>
<dbReference type="Pfam" id="PF01612">
    <property type="entry name" value="DNA_pol_A_exo1"/>
    <property type="match status" value="1"/>
</dbReference>
<dbReference type="PANTHER" id="PTHR13620">
    <property type="entry name" value="3-5 EXONUCLEASE"/>
    <property type="match status" value="1"/>
</dbReference>
<gene>
    <name evidence="4" type="ORF">F3Y22_tig00111208pilonHSYRG00063</name>
</gene>
<dbReference type="InterPro" id="IPR036397">
    <property type="entry name" value="RNaseH_sf"/>
</dbReference>
<evidence type="ECO:0000256" key="2">
    <source>
        <dbReference type="ARBA" id="ARBA00022801"/>
    </source>
</evidence>
<dbReference type="SUPFAM" id="SSF53098">
    <property type="entry name" value="Ribonuclease H-like"/>
    <property type="match status" value="1"/>
</dbReference>
<evidence type="ECO:0000256" key="1">
    <source>
        <dbReference type="ARBA" id="ARBA00022722"/>
    </source>
</evidence>
<protein>
    <submittedName>
        <fullName evidence="4">Mevalonate/galactokinase family protein isoform 1</fullName>
    </submittedName>
</protein>
<dbReference type="Proteomes" id="UP000436088">
    <property type="component" value="Unassembled WGS sequence"/>
</dbReference>
<dbReference type="GO" id="GO:0003676">
    <property type="term" value="F:nucleic acid binding"/>
    <property type="evidence" value="ECO:0007669"/>
    <property type="project" value="InterPro"/>
</dbReference>
<evidence type="ECO:0000313" key="4">
    <source>
        <dbReference type="EMBL" id="KAE8683369.1"/>
    </source>
</evidence>
<dbReference type="GO" id="GO:0006139">
    <property type="term" value="P:nucleobase-containing compound metabolic process"/>
    <property type="evidence" value="ECO:0007669"/>
    <property type="project" value="InterPro"/>
</dbReference>
<reference evidence="4" key="1">
    <citation type="submission" date="2019-09" db="EMBL/GenBank/DDBJ databases">
        <title>Draft genome information of white flower Hibiscus syriacus.</title>
        <authorList>
            <person name="Kim Y.-M."/>
        </authorList>
    </citation>
    <scope>NUCLEOTIDE SEQUENCE [LARGE SCALE GENOMIC DNA]</scope>
    <source>
        <strain evidence="4">YM2019G1</strain>
    </source>
</reference>
<dbReference type="InterPro" id="IPR051132">
    <property type="entry name" value="3-5_Exonuclease_domain"/>
</dbReference>
<dbReference type="AlphaFoldDB" id="A0A6A2YVL5"/>
<proteinExistence type="predicted"/>
<comment type="caution">
    <text evidence="4">The sequence shown here is derived from an EMBL/GenBank/DDBJ whole genome shotgun (WGS) entry which is preliminary data.</text>
</comment>
<evidence type="ECO:0000259" key="3">
    <source>
        <dbReference type="SMART" id="SM00474"/>
    </source>
</evidence>
<dbReference type="InterPro" id="IPR002562">
    <property type="entry name" value="3'-5'_exonuclease_dom"/>
</dbReference>
<organism evidence="4 5">
    <name type="scientific">Hibiscus syriacus</name>
    <name type="common">Rose of Sharon</name>
    <dbReference type="NCBI Taxonomy" id="106335"/>
    <lineage>
        <taxon>Eukaryota</taxon>
        <taxon>Viridiplantae</taxon>
        <taxon>Streptophyta</taxon>
        <taxon>Embryophyta</taxon>
        <taxon>Tracheophyta</taxon>
        <taxon>Spermatophyta</taxon>
        <taxon>Magnoliopsida</taxon>
        <taxon>eudicotyledons</taxon>
        <taxon>Gunneridae</taxon>
        <taxon>Pentapetalae</taxon>
        <taxon>rosids</taxon>
        <taxon>malvids</taxon>
        <taxon>Malvales</taxon>
        <taxon>Malvaceae</taxon>
        <taxon>Malvoideae</taxon>
        <taxon>Hibiscus</taxon>
    </lineage>
</organism>
<evidence type="ECO:0000313" key="5">
    <source>
        <dbReference type="Proteomes" id="UP000436088"/>
    </source>
</evidence>
<dbReference type="SMART" id="SM00474">
    <property type="entry name" value="35EXOc"/>
    <property type="match status" value="1"/>
</dbReference>
<dbReference type="Gene3D" id="3.30.420.10">
    <property type="entry name" value="Ribonuclease H-like superfamily/Ribonuclease H"/>
    <property type="match status" value="1"/>
</dbReference>